<evidence type="ECO:0000256" key="6">
    <source>
        <dbReference type="ARBA" id="ARBA00023136"/>
    </source>
</evidence>
<evidence type="ECO:0000313" key="9">
    <source>
        <dbReference type="EMBL" id="MBP2622801.1"/>
    </source>
</evidence>
<feature type="transmembrane region" description="Helical" evidence="7">
    <location>
        <begin position="41"/>
        <end position="58"/>
    </location>
</feature>
<evidence type="ECO:0000256" key="2">
    <source>
        <dbReference type="ARBA" id="ARBA00007362"/>
    </source>
</evidence>
<reference evidence="9 10" key="1">
    <citation type="submission" date="2018-02" db="EMBL/GenBank/DDBJ databases">
        <title>Draft genome sequence of Streptococcus oricebi CCUG 70868T type strain.</title>
        <authorList>
            <person name="Mendez V."/>
            <person name="Salva-Serra F."/>
            <person name="Jaen-Luchoro D."/>
            <person name="Gonzales-Siles L."/>
            <person name="Karlsson R."/>
            <person name="Engstrom-Jakobsson H."/>
            <person name="Busquets A."/>
            <person name="Gomila M."/>
            <person name="Pineiro-Iglesias B."/>
            <person name="Bennasar-Figueras A."/>
            <person name="Seeger M."/>
            <person name="Moore E."/>
        </authorList>
    </citation>
    <scope>NUCLEOTIDE SEQUENCE [LARGE SCALE GENOMIC DNA]</scope>
    <source>
        <strain evidence="9 10">CCUG 70868</strain>
    </source>
</reference>
<proteinExistence type="inferred from homology"/>
<accession>A0ABS5B1U5</accession>
<dbReference type="PANTHER" id="PTHR32322:SF18">
    <property type="entry name" value="S-ADENOSYLMETHIONINE_S-ADENOSYLHOMOCYSTEINE TRANSPORTER"/>
    <property type="match status" value="1"/>
</dbReference>
<dbReference type="EMBL" id="PRDG01000001">
    <property type="protein sequence ID" value="MBP2622801.1"/>
    <property type="molecule type" value="Genomic_DNA"/>
</dbReference>
<feature type="transmembrane region" description="Helical" evidence="7">
    <location>
        <begin position="187"/>
        <end position="210"/>
    </location>
</feature>
<evidence type="ECO:0000256" key="7">
    <source>
        <dbReference type="SAM" id="Phobius"/>
    </source>
</evidence>
<feature type="transmembrane region" description="Helical" evidence="7">
    <location>
        <begin position="126"/>
        <end position="146"/>
    </location>
</feature>
<keyword evidence="6 7" id="KW-0472">Membrane</keyword>
<evidence type="ECO:0000259" key="8">
    <source>
        <dbReference type="Pfam" id="PF00892"/>
    </source>
</evidence>
<dbReference type="PANTHER" id="PTHR32322">
    <property type="entry name" value="INNER MEMBRANE TRANSPORTER"/>
    <property type="match status" value="1"/>
</dbReference>
<feature type="transmembrane region" description="Helical" evidence="7">
    <location>
        <begin position="99"/>
        <end position="119"/>
    </location>
</feature>
<keyword evidence="3" id="KW-1003">Cell membrane</keyword>
<feature type="transmembrane region" description="Helical" evidence="7">
    <location>
        <begin position="216"/>
        <end position="236"/>
    </location>
</feature>
<feature type="domain" description="EamA" evidence="8">
    <location>
        <begin position="157"/>
        <end position="290"/>
    </location>
</feature>
<keyword evidence="5 7" id="KW-1133">Transmembrane helix</keyword>
<feature type="domain" description="EamA" evidence="8">
    <location>
        <begin position="6"/>
        <end position="144"/>
    </location>
</feature>
<keyword evidence="4 7" id="KW-0812">Transmembrane</keyword>
<evidence type="ECO:0000256" key="1">
    <source>
        <dbReference type="ARBA" id="ARBA00004651"/>
    </source>
</evidence>
<comment type="caution">
    <text evidence="9">The sequence shown here is derived from an EMBL/GenBank/DDBJ whole genome shotgun (WGS) entry which is preliminary data.</text>
</comment>
<evidence type="ECO:0000256" key="3">
    <source>
        <dbReference type="ARBA" id="ARBA00022475"/>
    </source>
</evidence>
<feature type="transmembrane region" description="Helical" evidence="7">
    <location>
        <begin position="272"/>
        <end position="291"/>
    </location>
</feature>
<feature type="transmembrane region" description="Helical" evidence="7">
    <location>
        <begin position="248"/>
        <end position="266"/>
    </location>
</feature>
<organism evidence="9 10">
    <name type="scientific">Streptococcus oricebi</name>
    <dbReference type="NCBI Taxonomy" id="1547447"/>
    <lineage>
        <taxon>Bacteria</taxon>
        <taxon>Bacillati</taxon>
        <taxon>Bacillota</taxon>
        <taxon>Bacilli</taxon>
        <taxon>Lactobacillales</taxon>
        <taxon>Streptococcaceae</taxon>
        <taxon>Streptococcus</taxon>
    </lineage>
</organism>
<gene>
    <name evidence="9" type="ORF">C4K46_02475</name>
</gene>
<feature type="transmembrane region" description="Helical" evidence="7">
    <location>
        <begin position="158"/>
        <end position="175"/>
    </location>
</feature>
<sequence>MSKEVKGSLLILAAGLAWGLSGVSGQYLMGHGFSPLILTNIRILFAGFLLVLLAYGGAKEQLLAAWQEPKALFSIFLFGLLGLLLNQLAYLIAVHESNAGTATVLQYVCPVLVLGYSCLKNWVWPSLLEVLAIALAMLGTFLIASHGQIHSLSMTPTGLFWGLFSAVTYALYILLPIKLIQRFGSMTVIGLGMLMAGVLMTPFTGLWSFVWPLDPTILLALLGLVGLGTVFTYTVFLKGASLVGPVKSSLLASIEPIAAVFFAFLIMHDRFYLIDLLGMVLILSAVSLISVRDLLLHKKKGLF</sequence>
<comment type="similarity">
    <text evidence="2">Belongs to the EamA transporter family.</text>
</comment>
<dbReference type="InterPro" id="IPR000620">
    <property type="entry name" value="EamA_dom"/>
</dbReference>
<evidence type="ECO:0000256" key="4">
    <source>
        <dbReference type="ARBA" id="ARBA00022692"/>
    </source>
</evidence>
<evidence type="ECO:0000313" key="10">
    <source>
        <dbReference type="Proteomes" id="UP001519296"/>
    </source>
</evidence>
<dbReference type="Proteomes" id="UP001519296">
    <property type="component" value="Unassembled WGS sequence"/>
</dbReference>
<dbReference type="RefSeq" id="WP_209626997.1">
    <property type="nucleotide sequence ID" value="NZ_PRDG01000001.1"/>
</dbReference>
<evidence type="ECO:0000256" key="5">
    <source>
        <dbReference type="ARBA" id="ARBA00022989"/>
    </source>
</evidence>
<dbReference type="InterPro" id="IPR050638">
    <property type="entry name" value="AA-Vitamin_Transporters"/>
</dbReference>
<name>A0ABS5B1U5_9STRE</name>
<dbReference type="SUPFAM" id="SSF103481">
    <property type="entry name" value="Multidrug resistance efflux transporter EmrE"/>
    <property type="match status" value="2"/>
</dbReference>
<dbReference type="Pfam" id="PF00892">
    <property type="entry name" value="EamA"/>
    <property type="match status" value="2"/>
</dbReference>
<comment type="subcellular location">
    <subcellularLocation>
        <location evidence="1">Cell membrane</location>
        <topology evidence="1">Multi-pass membrane protein</topology>
    </subcellularLocation>
</comment>
<dbReference type="InterPro" id="IPR037185">
    <property type="entry name" value="EmrE-like"/>
</dbReference>
<protein>
    <submittedName>
        <fullName evidence="9">EamA family transporter</fullName>
    </submittedName>
</protein>
<feature type="transmembrane region" description="Helical" evidence="7">
    <location>
        <begin position="70"/>
        <end position="93"/>
    </location>
</feature>
<keyword evidence="10" id="KW-1185">Reference proteome</keyword>